<gene>
    <name evidence="1" type="ORF">CAGGBEG34_290015</name>
</gene>
<name>G2JAC1_9BURK</name>
<dbReference type="Proteomes" id="UP000054051">
    <property type="component" value="Unassembled WGS sequence"/>
</dbReference>
<dbReference type="AlphaFoldDB" id="G2JAC1"/>
<evidence type="ECO:0000313" key="2">
    <source>
        <dbReference type="Proteomes" id="UP000054051"/>
    </source>
</evidence>
<sequence length="113" mass="12222">MKSHIIQLVLRRLRANALGMVSVFLMFPNVFAGPVKTGYLEGGAGAPPEAISGVCFASPAATGFTDRNGAFQYAEDVPVQFSIGNVELGVVRGAPEISPFFARYPPRVYRRFN</sequence>
<comment type="caution">
    <text evidence="1">The sequence shown here is derived from an EMBL/GenBank/DDBJ whole genome shotgun (WGS) entry which is preliminary data.</text>
</comment>
<keyword evidence="2" id="KW-1185">Reference proteome</keyword>
<proteinExistence type="predicted"/>
<reference evidence="1 2" key="1">
    <citation type="submission" date="2011-08" db="EMBL/GenBank/DDBJ databases">
        <title>The genome of the obligate endobacterium of an arbuscular mycorrhizal fungus reveals an interphylum network of nutritional interactions.</title>
        <authorList>
            <person name="Ghignone S."/>
            <person name="Salvioli A."/>
            <person name="Anca I."/>
            <person name="Lumini E."/>
            <person name="Ortu G."/>
            <person name="Petiti L."/>
            <person name="Cruveiller S."/>
            <person name="Bianciotto V."/>
            <person name="Piffanelli P."/>
            <person name="Lanfranco L."/>
            <person name="Bonfante P."/>
        </authorList>
    </citation>
    <scope>NUCLEOTIDE SEQUENCE [LARGE SCALE GENOMIC DNA]</scope>
    <source>
        <strain evidence="1 2">BEG34</strain>
    </source>
</reference>
<protein>
    <submittedName>
        <fullName evidence="1">Uncharacterized protein</fullName>
    </submittedName>
</protein>
<accession>G2JAC1</accession>
<dbReference type="EMBL" id="CAFB01000046">
    <property type="protein sequence ID" value="CCD29722.1"/>
    <property type="molecule type" value="Genomic_DNA"/>
</dbReference>
<dbReference type="OrthoDB" id="9804931at2"/>
<dbReference type="RefSeq" id="WP_006682870.1">
    <property type="nucleotide sequence ID" value="NZ_CAFB01000046.1"/>
</dbReference>
<organism evidence="1 2">
    <name type="scientific">Candidatus Glomeribacter gigasporarum BEG34</name>
    <dbReference type="NCBI Taxonomy" id="1070319"/>
    <lineage>
        <taxon>Bacteria</taxon>
        <taxon>Pseudomonadati</taxon>
        <taxon>Pseudomonadota</taxon>
        <taxon>Betaproteobacteria</taxon>
        <taxon>Burkholderiales</taxon>
        <taxon>Burkholderiaceae</taxon>
        <taxon>Candidatus Glomeribacter</taxon>
    </lineage>
</organism>
<evidence type="ECO:0000313" key="1">
    <source>
        <dbReference type="EMBL" id="CCD29722.1"/>
    </source>
</evidence>